<sequence>MQRSLTAFELFPANLALGSCQQEFSQRNADLGALMLVTERQDATEAEHDKNEDDYDKNGKDDHG</sequence>
<dbReference type="PROSITE" id="PS51257">
    <property type="entry name" value="PROKAR_LIPOPROTEIN"/>
    <property type="match status" value="1"/>
</dbReference>
<proteinExistence type="predicted"/>
<evidence type="ECO:0000313" key="3">
    <source>
        <dbReference type="Proteomes" id="UP000015559"/>
    </source>
</evidence>
<evidence type="ECO:0000313" key="2">
    <source>
        <dbReference type="EMBL" id="BAN34815.1"/>
    </source>
</evidence>
<dbReference type="EMBL" id="AP013066">
    <property type="protein sequence ID" value="BAN34815.1"/>
    <property type="molecule type" value="Genomic_DNA"/>
</dbReference>
<dbReference type="AlphaFoldDB" id="S6A9W4"/>
<keyword evidence="3" id="KW-1185">Reference proteome</keyword>
<reference evidence="2 3" key="1">
    <citation type="journal article" date="2012" name="Appl. Environ. Microbiol.">
        <title>Draft genome sequence of a psychrotolerant sulfur-oxidizing bacterium, Sulfuricella denitrificans skB26, and proteomic insights into cold adaptation.</title>
        <authorList>
            <person name="Watanabe T."/>
            <person name="Kojima H."/>
            <person name="Fukui M."/>
        </authorList>
    </citation>
    <scope>NUCLEOTIDE SEQUENCE [LARGE SCALE GENOMIC DNA]</scope>
    <source>
        <strain evidence="3">skB26</strain>
    </source>
</reference>
<name>S6A9W4_SULDS</name>
<dbReference type="KEGG" id="sdr:SCD_n00975"/>
<gene>
    <name evidence="2" type="ORF">SCD_n00975</name>
</gene>
<feature type="region of interest" description="Disordered" evidence="1">
    <location>
        <begin position="40"/>
        <end position="64"/>
    </location>
</feature>
<protein>
    <submittedName>
        <fullName evidence="2">Uncharacterized protein</fullName>
    </submittedName>
</protein>
<dbReference type="HOGENOM" id="CLU_2866133_0_0_4"/>
<organism evidence="2 3">
    <name type="scientific">Sulfuricella denitrificans (strain DSM 22764 / NBRC 105220 / skB26)</name>
    <dbReference type="NCBI Taxonomy" id="1163617"/>
    <lineage>
        <taxon>Bacteria</taxon>
        <taxon>Pseudomonadati</taxon>
        <taxon>Pseudomonadota</taxon>
        <taxon>Betaproteobacteria</taxon>
        <taxon>Nitrosomonadales</taxon>
        <taxon>Sulfuricellaceae</taxon>
        <taxon>Sulfuricella</taxon>
    </lineage>
</organism>
<dbReference type="Proteomes" id="UP000015559">
    <property type="component" value="Chromosome"/>
</dbReference>
<evidence type="ECO:0000256" key="1">
    <source>
        <dbReference type="SAM" id="MobiDB-lite"/>
    </source>
</evidence>
<accession>S6A9W4</accession>